<reference evidence="2" key="1">
    <citation type="journal article" date="2014" name="Int. J. Syst. Evol. Microbiol.">
        <title>Complete genome sequence of Corynebacterium casei LMG S-19264T (=DSM 44701T), isolated from a smear-ripened cheese.</title>
        <authorList>
            <consortium name="US DOE Joint Genome Institute (JGI-PGF)"/>
            <person name="Walter F."/>
            <person name="Albersmeier A."/>
            <person name="Kalinowski J."/>
            <person name="Ruckert C."/>
        </authorList>
    </citation>
    <scope>NUCLEOTIDE SEQUENCE</scope>
    <source>
        <strain evidence="2">KCTC 42590</strain>
    </source>
</reference>
<reference evidence="2" key="2">
    <citation type="submission" date="2020-09" db="EMBL/GenBank/DDBJ databases">
        <authorList>
            <person name="Sun Q."/>
            <person name="Kim S."/>
        </authorList>
    </citation>
    <scope>NUCLEOTIDE SEQUENCE</scope>
    <source>
        <strain evidence="2">KCTC 42590</strain>
    </source>
</reference>
<dbReference type="PANTHER" id="PTHR37691:SF1">
    <property type="entry name" value="BLR3518 PROTEIN"/>
    <property type="match status" value="1"/>
</dbReference>
<dbReference type="EMBL" id="BNCI01000001">
    <property type="protein sequence ID" value="GHF14866.1"/>
    <property type="molecule type" value="Genomic_DNA"/>
</dbReference>
<accession>A0A919E372</accession>
<dbReference type="SUPFAM" id="SSF75169">
    <property type="entry name" value="DsrEFH-like"/>
    <property type="match status" value="1"/>
</dbReference>
<name>A0A919E372_9PROT</name>
<comment type="caution">
    <text evidence="2">The sequence shown here is derived from an EMBL/GenBank/DDBJ whole genome shotgun (WGS) entry which is preliminary data.</text>
</comment>
<evidence type="ECO:0000313" key="3">
    <source>
        <dbReference type="Proteomes" id="UP000630923"/>
    </source>
</evidence>
<dbReference type="Pfam" id="PF02635">
    <property type="entry name" value="DsrE"/>
    <property type="match status" value="1"/>
</dbReference>
<evidence type="ECO:0000313" key="2">
    <source>
        <dbReference type="EMBL" id="GHF14866.1"/>
    </source>
</evidence>
<proteinExistence type="predicted"/>
<feature type="chain" id="PRO_5037092490" description="Sulfur reduction protein DsrE" evidence="1">
    <location>
        <begin position="23"/>
        <end position="181"/>
    </location>
</feature>
<dbReference type="PANTHER" id="PTHR37691">
    <property type="entry name" value="BLR3518 PROTEIN"/>
    <property type="match status" value="1"/>
</dbReference>
<evidence type="ECO:0000256" key="1">
    <source>
        <dbReference type="SAM" id="SignalP"/>
    </source>
</evidence>
<dbReference type="InterPro" id="IPR027396">
    <property type="entry name" value="DsrEFH-like"/>
</dbReference>
<dbReference type="AlphaFoldDB" id="A0A919E372"/>
<gene>
    <name evidence="2" type="ORF">GCM10017044_06230</name>
</gene>
<keyword evidence="3" id="KW-1185">Reference proteome</keyword>
<keyword evidence="1" id="KW-0732">Signal</keyword>
<feature type="signal peptide" evidence="1">
    <location>
        <begin position="1"/>
        <end position="22"/>
    </location>
</feature>
<dbReference type="Proteomes" id="UP000630923">
    <property type="component" value="Unassembled WGS sequence"/>
</dbReference>
<dbReference type="RefSeq" id="WP_191250083.1">
    <property type="nucleotide sequence ID" value="NZ_BNCI01000001.1"/>
</dbReference>
<evidence type="ECO:0008006" key="4">
    <source>
        <dbReference type="Google" id="ProtNLM"/>
    </source>
</evidence>
<dbReference type="Gene3D" id="3.40.1260.10">
    <property type="entry name" value="DsrEFH-like"/>
    <property type="match status" value="1"/>
</dbReference>
<organism evidence="2 3">
    <name type="scientific">Kordiimonas sediminis</name>
    <dbReference type="NCBI Taxonomy" id="1735581"/>
    <lineage>
        <taxon>Bacteria</taxon>
        <taxon>Pseudomonadati</taxon>
        <taxon>Pseudomonadota</taxon>
        <taxon>Alphaproteobacteria</taxon>
        <taxon>Kordiimonadales</taxon>
        <taxon>Kordiimonadaceae</taxon>
        <taxon>Kordiimonas</taxon>
    </lineage>
</organism>
<protein>
    <recommendedName>
        <fullName evidence="4">Sulfur reduction protein DsrE</fullName>
    </recommendedName>
</protein>
<sequence length="181" mass="19349">MLRAILIFLTGVSCLISASVSADEPAFKKGPVFPDYGKIAVVNNEYPLPDDFKLKVAFDIIPAAKPGEVNRALDKAARFINMHVDAGVPLENITVALVLHGNATLDAANAATYREKTGQENGNIDLIKALNANGVHLYLCGQSAASRGITTDNKLPEIKMALSAMTAHAQLQQDGYTLNPF</sequence>
<dbReference type="InterPro" id="IPR003787">
    <property type="entry name" value="Sulphur_relay_DsrE/F-like"/>
</dbReference>